<evidence type="ECO:0000313" key="1">
    <source>
        <dbReference type="EMBL" id="GGG89967.1"/>
    </source>
</evidence>
<dbReference type="EMBL" id="BMER01000002">
    <property type="protein sequence ID" value="GGG89967.1"/>
    <property type="molecule type" value="Genomic_DNA"/>
</dbReference>
<evidence type="ECO:0008006" key="3">
    <source>
        <dbReference type="Google" id="ProtNLM"/>
    </source>
</evidence>
<organism evidence="1 2">
    <name type="scientific">Parapedobacter pyrenivorans</name>
    <dbReference type="NCBI Taxonomy" id="1305674"/>
    <lineage>
        <taxon>Bacteria</taxon>
        <taxon>Pseudomonadati</taxon>
        <taxon>Bacteroidota</taxon>
        <taxon>Sphingobacteriia</taxon>
        <taxon>Sphingobacteriales</taxon>
        <taxon>Sphingobacteriaceae</taxon>
        <taxon>Parapedobacter</taxon>
    </lineage>
</organism>
<proteinExistence type="predicted"/>
<dbReference type="Proteomes" id="UP000660862">
    <property type="component" value="Unassembled WGS sequence"/>
</dbReference>
<reference evidence="1" key="1">
    <citation type="journal article" date="2014" name="Int. J. Syst. Evol. Microbiol.">
        <title>Complete genome sequence of Corynebacterium casei LMG S-19264T (=DSM 44701T), isolated from a smear-ripened cheese.</title>
        <authorList>
            <consortium name="US DOE Joint Genome Institute (JGI-PGF)"/>
            <person name="Walter F."/>
            <person name="Albersmeier A."/>
            <person name="Kalinowski J."/>
            <person name="Ruckert C."/>
        </authorList>
    </citation>
    <scope>NUCLEOTIDE SEQUENCE</scope>
    <source>
        <strain evidence="1">CGMCC 1.12195</strain>
    </source>
</reference>
<gene>
    <name evidence="1" type="ORF">GCM10007415_25360</name>
</gene>
<protein>
    <recommendedName>
        <fullName evidence="3">Sce7726 family protein</fullName>
    </recommendedName>
</protein>
<sequence>MGWEQMEAGRPETIDQLLATAYQGLLREYRHEYLYKSALLNQYILRKYSLDDTILLNEFRIGKSVADAVLVNGTNKVFEIKTELDNPDKLVTQLADYYKAFSQVYLFVHERLEAKYRTVVNEKVGLILFTDNGGVLESRKAIRETNFLDAGTMMKSLRKAEYLELVKRLTGFLPDVTPVHLFKTCLAILTDFPVEEVLRHYYSIIKSRICEGTNRVISEYDLPDYLNFPFYILGLNENHYLSLQKILKTNI</sequence>
<name>A0A917MBQ2_9SPHI</name>
<dbReference type="AlphaFoldDB" id="A0A917MBQ2"/>
<dbReference type="InterPro" id="IPR047729">
    <property type="entry name" value="Sce7726-like"/>
</dbReference>
<evidence type="ECO:0000313" key="2">
    <source>
        <dbReference type="Proteomes" id="UP000660862"/>
    </source>
</evidence>
<dbReference type="NCBIfam" id="NF033832">
    <property type="entry name" value="sce7726_fam"/>
    <property type="match status" value="1"/>
</dbReference>
<keyword evidence="2" id="KW-1185">Reference proteome</keyword>
<comment type="caution">
    <text evidence="1">The sequence shown here is derived from an EMBL/GenBank/DDBJ whole genome shotgun (WGS) entry which is preliminary data.</text>
</comment>
<accession>A0A917MBQ2</accession>
<reference evidence="1" key="2">
    <citation type="submission" date="2020-09" db="EMBL/GenBank/DDBJ databases">
        <authorList>
            <person name="Sun Q."/>
            <person name="Zhou Y."/>
        </authorList>
    </citation>
    <scope>NUCLEOTIDE SEQUENCE</scope>
    <source>
        <strain evidence="1">CGMCC 1.12195</strain>
    </source>
</reference>